<name>A0A7G2CJ38_9TRYP</name>
<dbReference type="AlphaFoldDB" id="A0A7G2CJ38"/>
<dbReference type="EMBL" id="LR877155">
    <property type="protein sequence ID" value="CAD2218633.1"/>
    <property type="molecule type" value="Genomic_DNA"/>
</dbReference>
<evidence type="ECO:0000313" key="2">
    <source>
        <dbReference type="EMBL" id="CAD2218633.1"/>
    </source>
</evidence>
<feature type="compositionally biased region" description="Basic and acidic residues" evidence="1">
    <location>
        <begin position="349"/>
        <end position="359"/>
    </location>
</feature>
<feature type="compositionally biased region" description="Low complexity" evidence="1">
    <location>
        <begin position="315"/>
        <end position="332"/>
    </location>
</feature>
<feature type="compositionally biased region" description="Polar residues" evidence="1">
    <location>
        <begin position="226"/>
        <end position="245"/>
    </location>
</feature>
<protein>
    <submittedName>
        <fullName evidence="2">Uncharacterized protein</fullName>
    </submittedName>
</protein>
<accession>A0A7G2CJ38</accession>
<evidence type="ECO:0000313" key="3">
    <source>
        <dbReference type="Proteomes" id="UP000515908"/>
    </source>
</evidence>
<sequence>MSADQQEGVAELQNSHVDPSREDLPELNTSTRLDQLATPKRRASRSNSHSRKEVVLNFTEEEQRDAEAREQSLRSTLSGEAKRSPRQSPPREIIGKDGKPIEVPQPNYGRVINFTEEQERDAAAQRKTSPRKKSVKTVVNPKSEPVAVSPGGVPAKVSVRPTRTPVGQHSNDSIDRLSQPKRRSDVEKDAVLNSFKNKRRSSYGGTTVVSPLKKEGGSSPREPQRGPSQRPTTPRGSVTAQTARQQPIAPVRTPPPPARAPRPSGGPKTGAKSVDATKQNVVAATVTTHPNKNPMRPPMQVKTRRFTPKEETPQPDGGADAPQPVAAAPVYAAKRKTPGTGAQAQPAPTEKRETSHAESHSPSPDQGVNKKGTKTVFKAPPTRK</sequence>
<dbReference type="VEuPathDB" id="TriTrypDB:ADEAN_000612400"/>
<organism evidence="2 3">
    <name type="scientific">Angomonas deanei</name>
    <dbReference type="NCBI Taxonomy" id="59799"/>
    <lineage>
        <taxon>Eukaryota</taxon>
        <taxon>Discoba</taxon>
        <taxon>Euglenozoa</taxon>
        <taxon>Kinetoplastea</taxon>
        <taxon>Metakinetoplastina</taxon>
        <taxon>Trypanosomatida</taxon>
        <taxon>Trypanosomatidae</taxon>
        <taxon>Strigomonadinae</taxon>
        <taxon>Angomonas</taxon>
    </lineage>
</organism>
<dbReference type="Proteomes" id="UP000515908">
    <property type="component" value="Chromosome 11"/>
</dbReference>
<keyword evidence="3" id="KW-1185">Reference proteome</keyword>
<gene>
    <name evidence="2" type="ORF">ADEAN_000612400</name>
</gene>
<reference evidence="2 3" key="1">
    <citation type="submission" date="2020-08" db="EMBL/GenBank/DDBJ databases">
        <authorList>
            <person name="Newling K."/>
            <person name="Davey J."/>
            <person name="Forrester S."/>
        </authorList>
    </citation>
    <scope>NUCLEOTIDE SEQUENCE [LARGE SCALE GENOMIC DNA]</scope>
    <source>
        <strain evidence="3">Crithidia deanei Carvalho (ATCC PRA-265)</strain>
    </source>
</reference>
<proteinExistence type="predicted"/>
<feature type="region of interest" description="Disordered" evidence="1">
    <location>
        <begin position="1"/>
        <end position="384"/>
    </location>
</feature>
<feature type="compositionally biased region" description="Polar residues" evidence="1">
    <location>
        <begin position="276"/>
        <end position="291"/>
    </location>
</feature>
<evidence type="ECO:0000256" key="1">
    <source>
        <dbReference type="SAM" id="MobiDB-lite"/>
    </source>
</evidence>